<proteinExistence type="predicted"/>
<name>A0A841Y923_9LIST</name>
<sequence length="398" mass="45834">MKIVYLHQYFNTDKGSTRSYEIAKYLVSQGHEVTMITGNDAKSCDGIKVISTKTPYQQAFGYPRRIFSFLLYMLKSLWYCLFEREVDMIYASSTPLTVGLVGKWAAKLKRCRFVFEVRDLWPDVPIELGIIRNKWLIRLLNNMERGIYKQSDRIIALSSGMKDEIAAKGVSENKIDVITNFADIELFQSINIAEQANMYVLYPELQNHFISLYAGTIGFVNHVEYILKLAQNTVDSRILYVIVGDGKEKPRLVKEAGQLGLTNVLFLDSVSKRDAMILMTMSDVGMCFVRPHPILDRNSQNKLFDFWAAGKPTLINYKGWQDEAMRAYEAGRGFDYEELDEMTAYIESICHHRDNYEQLSMNTKALANCYKKETHLESLELILQNTHSREELCNETST</sequence>
<gene>
    <name evidence="4" type="ORF">HB847_13580</name>
</gene>
<dbReference type="Gene3D" id="3.40.50.2000">
    <property type="entry name" value="Glycogen Phosphorylase B"/>
    <property type="match status" value="2"/>
</dbReference>
<evidence type="ECO:0000313" key="4">
    <source>
        <dbReference type="EMBL" id="MBC1373405.1"/>
    </source>
</evidence>
<dbReference type="SUPFAM" id="SSF53756">
    <property type="entry name" value="UDP-Glycosyltransferase/glycogen phosphorylase"/>
    <property type="match status" value="1"/>
</dbReference>
<organism evidence="4 5">
    <name type="scientific">Listeria booriae</name>
    <dbReference type="NCBI Taxonomy" id="1552123"/>
    <lineage>
        <taxon>Bacteria</taxon>
        <taxon>Bacillati</taxon>
        <taxon>Bacillota</taxon>
        <taxon>Bacilli</taxon>
        <taxon>Bacillales</taxon>
        <taxon>Listeriaceae</taxon>
        <taxon>Listeria</taxon>
    </lineage>
</organism>
<dbReference type="GO" id="GO:0016757">
    <property type="term" value="F:glycosyltransferase activity"/>
    <property type="evidence" value="ECO:0007669"/>
    <property type="project" value="InterPro"/>
</dbReference>
<protein>
    <submittedName>
        <fullName evidence="4">Glycosyltransferase family 4 protein</fullName>
    </submittedName>
</protein>
<dbReference type="CDD" id="cd03794">
    <property type="entry name" value="GT4_WbuB-like"/>
    <property type="match status" value="1"/>
</dbReference>
<dbReference type="EMBL" id="JAARPL010000010">
    <property type="protein sequence ID" value="MBC1373405.1"/>
    <property type="molecule type" value="Genomic_DNA"/>
</dbReference>
<dbReference type="AlphaFoldDB" id="A0A841Y923"/>
<dbReference type="GO" id="GO:0009103">
    <property type="term" value="P:lipopolysaccharide biosynthetic process"/>
    <property type="evidence" value="ECO:0007669"/>
    <property type="project" value="TreeGrafter"/>
</dbReference>
<evidence type="ECO:0000313" key="5">
    <source>
        <dbReference type="Proteomes" id="UP000591929"/>
    </source>
</evidence>
<keyword evidence="1 4" id="KW-0808">Transferase</keyword>
<feature type="domain" description="Glycosyl transferase family 1" evidence="2">
    <location>
        <begin position="207"/>
        <end position="284"/>
    </location>
</feature>
<comment type="caution">
    <text evidence="4">The sequence shown here is derived from an EMBL/GenBank/DDBJ whole genome shotgun (WGS) entry which is preliminary data.</text>
</comment>
<dbReference type="InterPro" id="IPR028098">
    <property type="entry name" value="Glyco_trans_4-like_N"/>
</dbReference>
<dbReference type="InterPro" id="IPR001296">
    <property type="entry name" value="Glyco_trans_1"/>
</dbReference>
<evidence type="ECO:0000256" key="1">
    <source>
        <dbReference type="ARBA" id="ARBA00022679"/>
    </source>
</evidence>
<reference evidence="4 5" key="1">
    <citation type="submission" date="2020-03" db="EMBL/GenBank/DDBJ databases">
        <title>Soil Listeria distribution.</title>
        <authorList>
            <person name="Liao J."/>
            <person name="Wiedmann M."/>
        </authorList>
    </citation>
    <scope>NUCLEOTIDE SEQUENCE [LARGE SCALE GENOMIC DNA]</scope>
    <source>
        <strain evidence="4 5">FSL L7-1681</strain>
    </source>
</reference>
<evidence type="ECO:0000259" key="3">
    <source>
        <dbReference type="Pfam" id="PF13439"/>
    </source>
</evidence>
<dbReference type="Pfam" id="PF13439">
    <property type="entry name" value="Glyco_transf_4"/>
    <property type="match status" value="1"/>
</dbReference>
<dbReference type="PANTHER" id="PTHR46401:SF2">
    <property type="entry name" value="GLYCOSYLTRANSFERASE WBBK-RELATED"/>
    <property type="match status" value="1"/>
</dbReference>
<evidence type="ECO:0000259" key="2">
    <source>
        <dbReference type="Pfam" id="PF00534"/>
    </source>
</evidence>
<dbReference type="Proteomes" id="UP000591929">
    <property type="component" value="Unassembled WGS sequence"/>
</dbReference>
<dbReference type="PANTHER" id="PTHR46401">
    <property type="entry name" value="GLYCOSYLTRANSFERASE WBBK-RELATED"/>
    <property type="match status" value="1"/>
</dbReference>
<accession>A0A841Y923</accession>
<dbReference type="Pfam" id="PF00534">
    <property type="entry name" value="Glycos_transf_1"/>
    <property type="match status" value="1"/>
</dbReference>
<feature type="domain" description="Glycosyltransferase subfamily 4-like N-terminal" evidence="3">
    <location>
        <begin position="17"/>
        <end position="185"/>
    </location>
</feature>